<protein>
    <submittedName>
        <fullName evidence="3">Het-domain-containing protein</fullName>
    </submittedName>
</protein>
<evidence type="ECO:0000313" key="3">
    <source>
        <dbReference type="EMBL" id="EPE06490.1"/>
    </source>
</evidence>
<feature type="region of interest" description="Disordered" evidence="1">
    <location>
        <begin position="378"/>
        <end position="399"/>
    </location>
</feature>
<dbReference type="HOGENOM" id="CLU_002639_9_0_1"/>
<dbReference type="VEuPathDB" id="FungiDB:F503_02618"/>
<dbReference type="AlphaFoldDB" id="S3CZT0"/>
<dbReference type="EMBL" id="KE148153">
    <property type="protein sequence ID" value="EPE06490.1"/>
    <property type="molecule type" value="Genomic_DNA"/>
</dbReference>
<reference evidence="3 4" key="1">
    <citation type="journal article" date="2013" name="BMC Genomics">
        <title>The genome and transcriptome of the pine saprophyte Ophiostoma piceae, and a comparison with the bark beetle-associated pine pathogen Grosmannia clavigera.</title>
        <authorList>
            <person name="Haridas S."/>
            <person name="Wang Y."/>
            <person name="Lim L."/>
            <person name="Massoumi Alamouti S."/>
            <person name="Jackman S."/>
            <person name="Docking R."/>
            <person name="Robertson G."/>
            <person name="Birol I."/>
            <person name="Bohlmann J."/>
            <person name="Breuil C."/>
        </authorList>
    </citation>
    <scope>NUCLEOTIDE SEQUENCE [LARGE SCALE GENOMIC DNA]</scope>
    <source>
        <strain evidence="3 4">UAMH 11346</strain>
    </source>
</reference>
<evidence type="ECO:0000259" key="2">
    <source>
        <dbReference type="Pfam" id="PF06985"/>
    </source>
</evidence>
<dbReference type="OrthoDB" id="2958217at2759"/>
<dbReference type="PANTHER" id="PTHR33112:SF16">
    <property type="entry name" value="HETEROKARYON INCOMPATIBILITY DOMAIN-CONTAINING PROTEIN"/>
    <property type="match status" value="1"/>
</dbReference>
<dbReference type="Proteomes" id="UP000016923">
    <property type="component" value="Unassembled WGS sequence"/>
</dbReference>
<dbReference type="PANTHER" id="PTHR33112">
    <property type="entry name" value="DOMAIN PROTEIN, PUTATIVE-RELATED"/>
    <property type="match status" value="1"/>
</dbReference>
<name>S3CZT0_OPHP1</name>
<proteinExistence type="predicted"/>
<organism evidence="3 4">
    <name type="scientific">Ophiostoma piceae (strain UAMH 11346)</name>
    <name type="common">Sap stain fungus</name>
    <dbReference type="NCBI Taxonomy" id="1262450"/>
    <lineage>
        <taxon>Eukaryota</taxon>
        <taxon>Fungi</taxon>
        <taxon>Dikarya</taxon>
        <taxon>Ascomycota</taxon>
        <taxon>Pezizomycotina</taxon>
        <taxon>Sordariomycetes</taxon>
        <taxon>Sordariomycetidae</taxon>
        <taxon>Ophiostomatales</taxon>
        <taxon>Ophiostomataceae</taxon>
        <taxon>Ophiostoma</taxon>
    </lineage>
</organism>
<dbReference type="STRING" id="1262450.S3CZT0"/>
<sequence length="778" mass="86524">MTAQARHRHLCDRCRTGLLFPGYQYPEYDPEAVLAQSPLAKTPSNPHGVYSHKDGQHRYECDYFLQASLPSLAVLDTAAPPCGFCPLLRSAIVASLASLAPLSSSPPPYDAVRVRLDYFWDSCPMICQTRTPPLVTRWVLQASLAFRDPRIAKHRDGRTYSRWISGSAVFWPLGRTPRDLTLLYQNGDYEWRLRMPEPTIDASSTQHLLEFLEPNIQQCVDTCAHTTSTGAGTAFVPSRLIDVRGNQLRVVETRDEPDSVSRGGMRYTTLSYCWGTREEGLAQLRLTRESIARLQTGFPVEAMSAVQKDAVAVTRALGVAYLWIDALCILQNDGADWERESALMHSIYGHSYLTICNLKTASCHAGFLPVPADQGGAQTATVPFDTDEDADEDEDRDTDSYQIGPGCVSGVRGFFKEGDTWARLDFDTSSWITRAWTFQEAAMSPRMVLFASSGLYFSCSNKLVWEYGRVVEKPLFLSAASLLSTDRTKMHDMYRSWYLDVVQPFSGRLATNLNDSLPALSGIAHMFGAVLRDEYVAGLWKRDLLTGLFWKLDDRLGSSLAQLVEFLRSRTESTYIGPSWSWIGRSSSTGDAVGRVRSFGPGACSLFPSQGPAVRMRLQCDTLEAETTLAGFGLDSYGKVSRATLSVKARIYPLADGFSLLPHGHDEDALADIGNFCVKQPSGTYVFSYEFDFFPNPDTADPDQSWIRSLTLVLIGSMTYEGEDARPCGLIVHPSDTKDTYWRVGTFGPATVEPAPEIAPELDFFFFESCEVRDMQIV</sequence>
<evidence type="ECO:0000256" key="1">
    <source>
        <dbReference type="SAM" id="MobiDB-lite"/>
    </source>
</evidence>
<dbReference type="eggNOG" id="ENOG502SS8J">
    <property type="taxonomic scope" value="Eukaryota"/>
</dbReference>
<dbReference type="Pfam" id="PF06985">
    <property type="entry name" value="HET"/>
    <property type="match status" value="1"/>
</dbReference>
<keyword evidence="4" id="KW-1185">Reference proteome</keyword>
<dbReference type="InterPro" id="IPR010730">
    <property type="entry name" value="HET"/>
</dbReference>
<evidence type="ECO:0000313" key="4">
    <source>
        <dbReference type="Proteomes" id="UP000016923"/>
    </source>
</evidence>
<accession>S3CZT0</accession>
<feature type="domain" description="Heterokaryon incompatibility" evidence="2">
    <location>
        <begin position="267"/>
        <end position="440"/>
    </location>
</feature>
<gene>
    <name evidence="3" type="ORF">F503_02618</name>
</gene>
<feature type="compositionally biased region" description="Acidic residues" evidence="1">
    <location>
        <begin position="385"/>
        <end position="397"/>
    </location>
</feature>
<dbReference type="OMA" id="WTISEHS"/>